<sequence>MTRVYTKKAPMKLVPPSLYNIETGPLREIKRLNASRKQSGERRYQRDFLHRERETSEMRVNVRLSERCDWLQKCETYAQRLLRTVRTESINFASKTAAQSSKRASVLFGVETLDLESRAKRTTALDCRECEQYSLAADAAAASARVVSNSKEAEVVKPALPATCALRSCGTANQGSSGGNVGAPKIVKNQRVIETSIVSKKDVGSYKCIATNEAGQDEHIFKVKIKAPATEPPQIDKTFRMFRATAKYPFALNCKYVTNSEVTKDTEGRCPIRNETDDRQKETVAVALVTVTKDTEGRCPIKNVTDDRQKETVAVAPVTVVKDTEERCPIRNVTDDRQKETVAVAPVTVTIYPE</sequence>
<organism evidence="1 2">
    <name type="scientific">Choristoneura fumiferana</name>
    <name type="common">Spruce budworm moth</name>
    <name type="synonym">Archips fumiferana</name>
    <dbReference type="NCBI Taxonomy" id="7141"/>
    <lineage>
        <taxon>Eukaryota</taxon>
        <taxon>Metazoa</taxon>
        <taxon>Ecdysozoa</taxon>
        <taxon>Arthropoda</taxon>
        <taxon>Hexapoda</taxon>
        <taxon>Insecta</taxon>
        <taxon>Pterygota</taxon>
        <taxon>Neoptera</taxon>
        <taxon>Endopterygota</taxon>
        <taxon>Lepidoptera</taxon>
        <taxon>Glossata</taxon>
        <taxon>Ditrysia</taxon>
        <taxon>Tortricoidea</taxon>
        <taxon>Tortricidae</taxon>
        <taxon>Tortricinae</taxon>
        <taxon>Choristoneura</taxon>
    </lineage>
</organism>
<name>A0ACC0K6N0_CHOFU</name>
<comment type="caution">
    <text evidence="1">The sequence shown here is derived from an EMBL/GenBank/DDBJ whole genome shotgun (WGS) entry which is preliminary data.</text>
</comment>
<dbReference type="Proteomes" id="UP001064048">
    <property type="component" value="Chromosome 30"/>
</dbReference>
<proteinExistence type="predicted"/>
<evidence type="ECO:0000313" key="2">
    <source>
        <dbReference type="Proteomes" id="UP001064048"/>
    </source>
</evidence>
<gene>
    <name evidence="1" type="ORF">MSG28_016226</name>
</gene>
<protein>
    <submittedName>
        <fullName evidence="1">Uncharacterized protein</fullName>
    </submittedName>
</protein>
<dbReference type="EMBL" id="CM046130">
    <property type="protein sequence ID" value="KAI8431810.1"/>
    <property type="molecule type" value="Genomic_DNA"/>
</dbReference>
<reference evidence="1 2" key="1">
    <citation type="journal article" date="2022" name="Genome Biol. Evol.">
        <title>The Spruce Budworm Genome: Reconstructing the Evolutionary History of Antifreeze Proteins.</title>
        <authorList>
            <person name="Beliveau C."/>
            <person name="Gagne P."/>
            <person name="Picq S."/>
            <person name="Vernygora O."/>
            <person name="Keeling C.I."/>
            <person name="Pinkney K."/>
            <person name="Doucet D."/>
            <person name="Wen F."/>
            <person name="Johnston J.S."/>
            <person name="Maaroufi H."/>
            <person name="Boyle B."/>
            <person name="Laroche J."/>
            <person name="Dewar K."/>
            <person name="Juretic N."/>
            <person name="Blackburn G."/>
            <person name="Nisole A."/>
            <person name="Brunet B."/>
            <person name="Brandao M."/>
            <person name="Lumley L."/>
            <person name="Duan J."/>
            <person name="Quan G."/>
            <person name="Lucarotti C.J."/>
            <person name="Roe A.D."/>
            <person name="Sperling F.A.H."/>
            <person name="Levesque R.C."/>
            <person name="Cusson M."/>
        </authorList>
    </citation>
    <scope>NUCLEOTIDE SEQUENCE [LARGE SCALE GENOMIC DNA]</scope>
    <source>
        <strain evidence="1">Glfc:IPQL:Cfum</strain>
    </source>
</reference>
<keyword evidence="2" id="KW-1185">Reference proteome</keyword>
<accession>A0ACC0K6N0</accession>
<evidence type="ECO:0000313" key="1">
    <source>
        <dbReference type="EMBL" id="KAI8431810.1"/>
    </source>
</evidence>